<sequence length="85" mass="10291">MLVTYEGQYPFDSFRNDMNTIIKLIIKQLVGERDRPYKLFVPQEIMRRIGHKLYEKFPLIEIRYKNYEPNKDFIVCIMGRGIKCD</sequence>
<keyword evidence="2" id="KW-1185">Reference proteome</keyword>
<protein>
    <submittedName>
        <fullName evidence="1">Uncharacterized protein</fullName>
    </submittedName>
</protein>
<reference evidence="1 2" key="1">
    <citation type="submission" date="2017-03" db="EMBL/GenBank/DDBJ databases">
        <title>Genome Survey of Euroglyphus maynei.</title>
        <authorList>
            <person name="Arlian L.G."/>
            <person name="Morgan M.S."/>
            <person name="Rider S.D."/>
        </authorList>
    </citation>
    <scope>NUCLEOTIDE SEQUENCE [LARGE SCALE GENOMIC DNA]</scope>
    <source>
        <strain evidence="1">Arlian Lab</strain>
        <tissue evidence="1">Whole body</tissue>
    </source>
</reference>
<dbReference type="AlphaFoldDB" id="A0A1Y3BQ25"/>
<proteinExistence type="predicted"/>
<dbReference type="Proteomes" id="UP000194236">
    <property type="component" value="Unassembled WGS sequence"/>
</dbReference>
<comment type="caution">
    <text evidence="1">The sequence shown here is derived from an EMBL/GenBank/DDBJ whole genome shotgun (WGS) entry which is preliminary data.</text>
</comment>
<dbReference type="EMBL" id="MUJZ01005256">
    <property type="protein sequence ID" value="OTF83081.1"/>
    <property type="molecule type" value="Genomic_DNA"/>
</dbReference>
<accession>A0A1Y3BQ25</accession>
<name>A0A1Y3BQ25_EURMA</name>
<evidence type="ECO:0000313" key="2">
    <source>
        <dbReference type="Proteomes" id="UP000194236"/>
    </source>
</evidence>
<gene>
    <name evidence="1" type="ORF">BLA29_014148</name>
</gene>
<organism evidence="1 2">
    <name type="scientific">Euroglyphus maynei</name>
    <name type="common">Mayne's house dust mite</name>
    <dbReference type="NCBI Taxonomy" id="6958"/>
    <lineage>
        <taxon>Eukaryota</taxon>
        <taxon>Metazoa</taxon>
        <taxon>Ecdysozoa</taxon>
        <taxon>Arthropoda</taxon>
        <taxon>Chelicerata</taxon>
        <taxon>Arachnida</taxon>
        <taxon>Acari</taxon>
        <taxon>Acariformes</taxon>
        <taxon>Sarcoptiformes</taxon>
        <taxon>Astigmata</taxon>
        <taxon>Psoroptidia</taxon>
        <taxon>Analgoidea</taxon>
        <taxon>Pyroglyphidae</taxon>
        <taxon>Pyroglyphinae</taxon>
        <taxon>Euroglyphus</taxon>
    </lineage>
</organism>
<evidence type="ECO:0000313" key="1">
    <source>
        <dbReference type="EMBL" id="OTF83081.1"/>
    </source>
</evidence>